<dbReference type="GO" id="GO:0005763">
    <property type="term" value="C:mitochondrial small ribosomal subunit"/>
    <property type="evidence" value="ECO:0007669"/>
    <property type="project" value="TreeGrafter"/>
</dbReference>
<organism evidence="5">
    <name type="scientific">Euglena hiemalis</name>
    <dbReference type="NCBI Taxonomy" id="392896"/>
    <lineage>
        <taxon>Eukaryota</taxon>
        <taxon>Discoba</taxon>
        <taxon>Euglenozoa</taxon>
        <taxon>Euglenida</taxon>
        <taxon>Spirocuta</taxon>
        <taxon>Euglenophyceae</taxon>
        <taxon>Euglenales</taxon>
        <taxon>Euglenaceae</taxon>
        <taxon>Euglena</taxon>
    </lineage>
</organism>
<evidence type="ECO:0000256" key="3">
    <source>
        <dbReference type="ARBA" id="ARBA00023274"/>
    </source>
</evidence>
<comment type="subcellular location">
    <subcellularLocation>
        <location evidence="4">Plastid</location>
        <location evidence="4">Chloroplast</location>
    </subcellularLocation>
</comment>
<dbReference type="Pfam" id="PF00318">
    <property type="entry name" value="Ribosomal_S2"/>
    <property type="match status" value="1"/>
</dbReference>
<dbReference type="SUPFAM" id="SSF52313">
    <property type="entry name" value="Ribosomal protein S2"/>
    <property type="match status" value="1"/>
</dbReference>
<dbReference type="InterPro" id="IPR005706">
    <property type="entry name" value="Ribosomal_uS2_bac/mit/plastid"/>
</dbReference>
<evidence type="ECO:0000313" key="5">
    <source>
        <dbReference type="EMBL" id="AXI98019.1"/>
    </source>
</evidence>
<dbReference type="GO" id="GO:0006412">
    <property type="term" value="P:translation"/>
    <property type="evidence" value="ECO:0007669"/>
    <property type="project" value="UniProtKB-UniRule"/>
</dbReference>
<dbReference type="EMBL" id="MF622086">
    <property type="protein sequence ID" value="AXI98019.1"/>
    <property type="molecule type" value="Genomic_DNA"/>
</dbReference>
<dbReference type="GO" id="GO:0003735">
    <property type="term" value="F:structural constituent of ribosome"/>
    <property type="evidence" value="ECO:0007669"/>
    <property type="project" value="InterPro"/>
</dbReference>
<keyword evidence="3 4" id="KW-0687">Ribonucleoprotein</keyword>
<protein>
    <recommendedName>
        <fullName evidence="4">Small ribosomal subunit protein uS2c</fullName>
    </recommendedName>
</protein>
<dbReference type="GO" id="GO:0009507">
    <property type="term" value="C:chloroplast"/>
    <property type="evidence" value="ECO:0007669"/>
    <property type="project" value="UniProtKB-SubCell"/>
</dbReference>
<sequence length="235" mass="26682">MITLEKMLASSLHLGHKVKQWNPKMKMYIYGERKGIHIIDLLQTLVCLKKVCNFLIRSTKKGKKFKVLFVCTKRYFSTLTKMAAINSHSFFVTERWLGGTLTNWVTIKSCINKLKVLNSKQSAKKNTKSLTKKETLILVKKNLLLEKYFSGIKNMIKIPDIVIIIGQTKEINAVKECLKLDISTITIVDTNCNPTLTKYVIPANDDSISSVSLILSILSNSINKGFNKINKKVKN</sequence>
<dbReference type="GeneID" id="37625027"/>
<dbReference type="RefSeq" id="YP_009512110.1">
    <property type="nucleotide sequence ID" value="NC_039156.1"/>
</dbReference>
<dbReference type="PRINTS" id="PR00395">
    <property type="entry name" value="RIBOSOMALS2"/>
</dbReference>
<reference evidence="5" key="1">
    <citation type="journal article" date="2018" name="J. Appl. Phycol.">
        <title>Intrageneric chloroplast genome comparison in the genus Euglena (Phylum: Euglenophyta) with annotated chloroplast genomes of Euglena hiemalis and Euglena clara.</title>
        <authorList>
            <person name="Ellala Hewadikaramge M."/>
            <person name="Linton E."/>
        </authorList>
    </citation>
    <scope>NUCLEOTIDE SEQUENCE</scope>
    <source>
        <strain evidence="5">CCAP1224.35</strain>
    </source>
</reference>
<dbReference type="PANTHER" id="PTHR12534">
    <property type="entry name" value="30S RIBOSOMAL PROTEIN S2 PROKARYOTIC AND ORGANELLAR"/>
    <property type="match status" value="1"/>
</dbReference>
<dbReference type="InterPro" id="IPR001865">
    <property type="entry name" value="Ribosomal_uS2"/>
</dbReference>
<accession>A0A345UC33</accession>
<comment type="similarity">
    <text evidence="1 4">Belongs to the universal ribosomal protein uS2 family.</text>
</comment>
<proteinExistence type="inferred from homology"/>
<gene>
    <name evidence="4 5" type="primary">rps2</name>
</gene>
<dbReference type="CDD" id="cd01425">
    <property type="entry name" value="RPS2"/>
    <property type="match status" value="1"/>
</dbReference>
<dbReference type="AlphaFoldDB" id="A0A345UC33"/>
<keyword evidence="5" id="KW-0150">Chloroplast</keyword>
<dbReference type="HAMAP" id="MF_00291_B">
    <property type="entry name" value="Ribosomal_uS2_B"/>
    <property type="match status" value="1"/>
</dbReference>
<geneLocation type="chloroplast" evidence="5"/>
<dbReference type="PANTHER" id="PTHR12534:SF0">
    <property type="entry name" value="SMALL RIBOSOMAL SUBUNIT PROTEIN US2M"/>
    <property type="match status" value="1"/>
</dbReference>
<dbReference type="Gene3D" id="3.40.50.10490">
    <property type="entry name" value="Glucose-6-phosphate isomerase like protein, domain 1"/>
    <property type="match status" value="1"/>
</dbReference>
<dbReference type="InterPro" id="IPR018130">
    <property type="entry name" value="Ribosomal_uS2_CS"/>
</dbReference>
<name>A0A345UC33_9EUGL</name>
<dbReference type="InterPro" id="IPR023591">
    <property type="entry name" value="Ribosomal_uS2_flav_dom_sf"/>
</dbReference>
<evidence type="ECO:0000256" key="1">
    <source>
        <dbReference type="ARBA" id="ARBA00006242"/>
    </source>
</evidence>
<evidence type="ECO:0000256" key="4">
    <source>
        <dbReference type="HAMAP-Rule" id="MF_00291"/>
    </source>
</evidence>
<dbReference type="NCBIfam" id="TIGR01011">
    <property type="entry name" value="rpsB_bact"/>
    <property type="match status" value="1"/>
</dbReference>
<keyword evidence="5" id="KW-0934">Plastid</keyword>
<dbReference type="Gene3D" id="1.10.287.610">
    <property type="entry name" value="Helix hairpin bin"/>
    <property type="match status" value="1"/>
</dbReference>
<dbReference type="PROSITE" id="PS00962">
    <property type="entry name" value="RIBOSOMAL_S2_1"/>
    <property type="match status" value="1"/>
</dbReference>
<keyword evidence="2 4" id="KW-0689">Ribosomal protein</keyword>
<evidence type="ECO:0000256" key="2">
    <source>
        <dbReference type="ARBA" id="ARBA00022980"/>
    </source>
</evidence>